<sequence>MEKSRSTIKTTSDRRNTLTAFIHKKSCFLQ</sequence>
<proteinExistence type="predicted"/>
<reference evidence="1" key="1">
    <citation type="journal article" date="2021" name="Proc. Natl. Acad. Sci. U.S.A.">
        <title>A Catalog of Tens of Thousands of Viruses from Human Metagenomes Reveals Hidden Associations with Chronic Diseases.</title>
        <authorList>
            <person name="Tisza M.J."/>
            <person name="Buck C.B."/>
        </authorList>
    </citation>
    <scope>NUCLEOTIDE SEQUENCE</scope>
    <source>
        <strain evidence="1">Ct2A51</strain>
    </source>
</reference>
<name>A0A8S5T094_9CAUD</name>
<dbReference type="EMBL" id="BK032714">
    <property type="protein sequence ID" value="DAF56367.1"/>
    <property type="molecule type" value="Genomic_DNA"/>
</dbReference>
<evidence type="ECO:0000313" key="1">
    <source>
        <dbReference type="EMBL" id="DAF56367.1"/>
    </source>
</evidence>
<accession>A0A8S5T094</accession>
<protein>
    <submittedName>
        <fullName evidence="1">Uncharacterized protein</fullName>
    </submittedName>
</protein>
<organism evidence="1">
    <name type="scientific">Caudovirales sp. ct2A51</name>
    <dbReference type="NCBI Taxonomy" id="2827630"/>
    <lineage>
        <taxon>Viruses</taxon>
        <taxon>Duplodnaviria</taxon>
        <taxon>Heunggongvirae</taxon>
        <taxon>Uroviricota</taxon>
        <taxon>Caudoviricetes</taxon>
    </lineage>
</organism>